<gene>
    <name evidence="1" type="ORF">BFW87_24665</name>
</gene>
<organism evidence="1 2">
    <name type="scientific">Pseudomonas fluorescens</name>
    <dbReference type="NCBI Taxonomy" id="294"/>
    <lineage>
        <taxon>Bacteria</taxon>
        <taxon>Pseudomonadati</taxon>
        <taxon>Pseudomonadota</taxon>
        <taxon>Gammaproteobacteria</taxon>
        <taxon>Pseudomonadales</taxon>
        <taxon>Pseudomonadaceae</taxon>
        <taxon>Pseudomonas</taxon>
    </lineage>
</organism>
<dbReference type="AlphaFoldDB" id="A0A1T2Y370"/>
<accession>A0A1T2Y370</accession>
<proteinExistence type="predicted"/>
<dbReference type="RefSeq" id="WP_139372490.1">
    <property type="nucleotide sequence ID" value="NZ_MSDF01000051.1"/>
</dbReference>
<dbReference type="Proteomes" id="UP000190965">
    <property type="component" value="Unassembled WGS sequence"/>
</dbReference>
<evidence type="ECO:0000313" key="2">
    <source>
        <dbReference type="Proteomes" id="UP000190965"/>
    </source>
</evidence>
<dbReference type="EMBL" id="MSDF01000051">
    <property type="protein sequence ID" value="OPA86452.1"/>
    <property type="molecule type" value="Genomic_DNA"/>
</dbReference>
<dbReference type="OrthoDB" id="7029025at2"/>
<reference evidence="1 2" key="1">
    <citation type="submission" date="2016-12" db="EMBL/GenBank/DDBJ databases">
        <title>Draft genome sequences of seven strains of Pseudomonas fluorescens that produce 4-formylaminooxyvinylglycine.</title>
        <authorList>
            <person name="Okrent R.A."/>
            <person name="Manning V.A."/>
            <person name="Trippe K.M."/>
        </authorList>
    </citation>
    <scope>NUCLEOTIDE SEQUENCE [LARGE SCALE GENOMIC DNA]</scope>
    <source>
        <strain evidence="1 2">P5A</strain>
    </source>
</reference>
<comment type="caution">
    <text evidence="1">The sequence shown here is derived from an EMBL/GenBank/DDBJ whole genome shotgun (WGS) entry which is preliminary data.</text>
</comment>
<protein>
    <submittedName>
        <fullName evidence="1">Uncharacterized protein</fullName>
    </submittedName>
</protein>
<sequence length="86" mass="9773">MIDKISGQRVMVCIDEKYGPFIQIIEDAEPAWLEKILQGELYIPYWVVKKAAADCSIVLQYHFGFAVDPVKLQKIIDGIECAQIKS</sequence>
<name>A0A1T2Y370_PSEFL</name>
<evidence type="ECO:0000313" key="1">
    <source>
        <dbReference type="EMBL" id="OPA86452.1"/>
    </source>
</evidence>